<dbReference type="GO" id="GO:0003700">
    <property type="term" value="F:DNA-binding transcription factor activity"/>
    <property type="evidence" value="ECO:0007669"/>
    <property type="project" value="InterPro"/>
</dbReference>
<dbReference type="Pfam" id="PF12833">
    <property type="entry name" value="HTH_18"/>
    <property type="match status" value="1"/>
</dbReference>
<evidence type="ECO:0000313" key="6">
    <source>
        <dbReference type="EMBL" id="EFL25943.1"/>
    </source>
</evidence>
<proteinExistence type="predicted"/>
<dbReference type="SUPFAM" id="SSF46689">
    <property type="entry name" value="Homeodomain-like"/>
    <property type="match status" value="1"/>
</dbReference>
<dbReference type="AlphaFoldDB" id="D9WNT6"/>
<evidence type="ECO:0000256" key="3">
    <source>
        <dbReference type="ARBA" id="ARBA00023163"/>
    </source>
</evidence>
<dbReference type="HOGENOM" id="CLU_049704_1_1_11"/>
<dbReference type="InterPro" id="IPR018060">
    <property type="entry name" value="HTH_AraC"/>
</dbReference>
<dbReference type="RefSeq" id="WP_009717743.1">
    <property type="nucleotide sequence ID" value="NZ_GG657754.1"/>
</dbReference>
<feature type="domain" description="HTH araC/xylS-type" evidence="5">
    <location>
        <begin position="226"/>
        <end position="327"/>
    </location>
</feature>
<keyword evidence="3" id="KW-0804">Transcription</keyword>
<feature type="compositionally biased region" description="Basic and acidic residues" evidence="4">
    <location>
        <begin position="342"/>
        <end position="361"/>
    </location>
</feature>
<dbReference type="PANTHER" id="PTHR46796">
    <property type="entry name" value="HTH-TYPE TRANSCRIPTIONAL ACTIVATOR RHAS-RELATED"/>
    <property type="match status" value="1"/>
</dbReference>
<dbReference type="InterPro" id="IPR035418">
    <property type="entry name" value="AraC-bd_2"/>
</dbReference>
<keyword evidence="7" id="KW-1185">Reference proteome</keyword>
<evidence type="ECO:0000256" key="2">
    <source>
        <dbReference type="ARBA" id="ARBA00023125"/>
    </source>
</evidence>
<dbReference type="InterPro" id="IPR009057">
    <property type="entry name" value="Homeodomain-like_sf"/>
</dbReference>
<dbReference type="Pfam" id="PF14525">
    <property type="entry name" value="AraC_binding_2"/>
    <property type="match status" value="1"/>
</dbReference>
<organism evidence="6 7">
    <name type="scientific">Streptomyces himastatinicus ATCC 53653</name>
    <dbReference type="NCBI Taxonomy" id="457427"/>
    <lineage>
        <taxon>Bacteria</taxon>
        <taxon>Bacillati</taxon>
        <taxon>Actinomycetota</taxon>
        <taxon>Actinomycetes</taxon>
        <taxon>Kitasatosporales</taxon>
        <taxon>Streptomycetaceae</taxon>
        <taxon>Streptomyces</taxon>
        <taxon>Streptomyces violaceusniger group</taxon>
    </lineage>
</organism>
<dbReference type="SMART" id="SM00342">
    <property type="entry name" value="HTH_ARAC"/>
    <property type="match status" value="1"/>
</dbReference>
<reference evidence="6 7" key="1">
    <citation type="submission" date="2009-02" db="EMBL/GenBank/DDBJ databases">
        <title>Annotation of Streptomyces hygroscopicus strain ATCC 53653.</title>
        <authorList>
            <consortium name="The Broad Institute Genome Sequencing Platform"/>
            <consortium name="Broad Institute Microbial Sequencing Center"/>
            <person name="Fischbach M."/>
            <person name="Godfrey P."/>
            <person name="Ward D."/>
            <person name="Young S."/>
            <person name="Zeng Q."/>
            <person name="Koehrsen M."/>
            <person name="Alvarado L."/>
            <person name="Berlin A.M."/>
            <person name="Bochicchio J."/>
            <person name="Borenstein D."/>
            <person name="Chapman S.B."/>
            <person name="Chen Z."/>
            <person name="Engels R."/>
            <person name="Freedman E."/>
            <person name="Gellesch M."/>
            <person name="Goldberg J."/>
            <person name="Griggs A."/>
            <person name="Gujja S."/>
            <person name="Heilman E.R."/>
            <person name="Heiman D.I."/>
            <person name="Hepburn T.A."/>
            <person name="Howarth C."/>
            <person name="Jen D."/>
            <person name="Larson L."/>
            <person name="Lewis B."/>
            <person name="Mehta T."/>
            <person name="Park D."/>
            <person name="Pearson M."/>
            <person name="Richards J."/>
            <person name="Roberts A."/>
            <person name="Saif S."/>
            <person name="Shea T.D."/>
            <person name="Shenoy N."/>
            <person name="Sisk P."/>
            <person name="Stolte C."/>
            <person name="Sykes S.N."/>
            <person name="Thomson T."/>
            <person name="Walk T."/>
            <person name="White J."/>
            <person name="Yandava C."/>
            <person name="Straight P."/>
            <person name="Clardy J."/>
            <person name="Hung D."/>
            <person name="Kolter R."/>
            <person name="Mekalanos J."/>
            <person name="Walker S."/>
            <person name="Walsh C.T."/>
            <person name="Wieland-Brown L.C."/>
            <person name="Haas B."/>
            <person name="Nusbaum C."/>
            <person name="Birren B."/>
        </authorList>
    </citation>
    <scope>NUCLEOTIDE SEQUENCE [LARGE SCALE GENOMIC DNA]</scope>
    <source>
        <strain evidence="6 7">ATCC 53653</strain>
    </source>
</reference>
<dbReference type="EMBL" id="GG657754">
    <property type="protein sequence ID" value="EFL25943.1"/>
    <property type="molecule type" value="Genomic_DNA"/>
</dbReference>
<dbReference type="InterPro" id="IPR050204">
    <property type="entry name" value="AraC_XylS_family_regulators"/>
</dbReference>
<dbReference type="Gene3D" id="1.10.10.60">
    <property type="entry name" value="Homeodomain-like"/>
    <property type="match status" value="1"/>
</dbReference>
<dbReference type="STRING" id="457427.SSOG_05657"/>
<dbReference type="PROSITE" id="PS01124">
    <property type="entry name" value="HTH_ARAC_FAMILY_2"/>
    <property type="match status" value="1"/>
</dbReference>
<feature type="region of interest" description="Disordered" evidence="4">
    <location>
        <begin position="328"/>
        <end position="368"/>
    </location>
</feature>
<feature type="compositionally biased region" description="Low complexity" evidence="4">
    <location>
        <begin position="329"/>
        <end position="341"/>
    </location>
</feature>
<dbReference type="PANTHER" id="PTHR46796:SF6">
    <property type="entry name" value="ARAC SUBFAMILY"/>
    <property type="match status" value="1"/>
</dbReference>
<name>D9WNT6_9ACTN</name>
<sequence>MMIEMVVQIDDIPPSERFAAWRALCDRTTIPMELRSTDEGDFRATMWGVNLGQVMVSGTSVPSLWNHRTPVHIRRSDPELYHLQLHLSGETDVRHAGATTTLGARQFMLSCTSGPYEAFVGRGRTDTMTVAVPPSLLPFPAADLGRLLGRRLSGRTGIGALLADVLVRLGAEHTAYRPADGPRLGTVVVDLLTALLAHELDGDAEAGAGTTAGRMAPESHRRALVLRIQDFAQRNLHTPDLTPSSIAAAHHISVRYLHRLFERQGHTVAAWIRAQRLERCCRDLADPAQSGLPIHAIAARWGFSHAADFSRAFRGAYGIPPRDFRRTALSQQVQQSQLSDRMSSDRMSSDRMSEGEQDSPRRSPAHLR</sequence>
<gene>
    <name evidence="6" type="ORF">SSOG_05657</name>
</gene>
<evidence type="ECO:0000313" key="7">
    <source>
        <dbReference type="Proteomes" id="UP000003963"/>
    </source>
</evidence>
<evidence type="ECO:0000256" key="1">
    <source>
        <dbReference type="ARBA" id="ARBA00023015"/>
    </source>
</evidence>
<protein>
    <submittedName>
        <fullName evidence="6">AraC family transcriptional regulator</fullName>
    </submittedName>
</protein>
<keyword evidence="1" id="KW-0805">Transcription regulation</keyword>
<evidence type="ECO:0000256" key="4">
    <source>
        <dbReference type="SAM" id="MobiDB-lite"/>
    </source>
</evidence>
<accession>D9WNT6</accession>
<evidence type="ECO:0000259" key="5">
    <source>
        <dbReference type="PROSITE" id="PS01124"/>
    </source>
</evidence>
<dbReference type="Proteomes" id="UP000003963">
    <property type="component" value="Unassembled WGS sequence"/>
</dbReference>
<keyword evidence="2" id="KW-0238">DNA-binding</keyword>
<dbReference type="GO" id="GO:0043565">
    <property type="term" value="F:sequence-specific DNA binding"/>
    <property type="evidence" value="ECO:0007669"/>
    <property type="project" value="InterPro"/>
</dbReference>